<gene>
    <name evidence="2" type="ORF">K227x_52820</name>
</gene>
<proteinExistence type="predicted"/>
<accession>A0A517NIA4</accession>
<organism evidence="2 3">
    <name type="scientific">Rubripirellula lacrimiformis</name>
    <dbReference type="NCBI Taxonomy" id="1930273"/>
    <lineage>
        <taxon>Bacteria</taxon>
        <taxon>Pseudomonadati</taxon>
        <taxon>Planctomycetota</taxon>
        <taxon>Planctomycetia</taxon>
        <taxon>Pirellulales</taxon>
        <taxon>Pirellulaceae</taxon>
        <taxon>Rubripirellula</taxon>
    </lineage>
</organism>
<evidence type="ECO:0000259" key="1">
    <source>
        <dbReference type="Pfam" id="PF09861"/>
    </source>
</evidence>
<name>A0A517NIA4_9BACT</name>
<reference evidence="2 3" key="1">
    <citation type="submission" date="2019-02" db="EMBL/GenBank/DDBJ databases">
        <title>Deep-cultivation of Planctomycetes and their phenomic and genomic characterization uncovers novel biology.</title>
        <authorList>
            <person name="Wiegand S."/>
            <person name="Jogler M."/>
            <person name="Boedeker C."/>
            <person name="Pinto D."/>
            <person name="Vollmers J."/>
            <person name="Rivas-Marin E."/>
            <person name="Kohn T."/>
            <person name="Peeters S.H."/>
            <person name="Heuer A."/>
            <person name="Rast P."/>
            <person name="Oberbeckmann S."/>
            <person name="Bunk B."/>
            <person name="Jeske O."/>
            <person name="Meyerdierks A."/>
            <person name="Storesund J.E."/>
            <person name="Kallscheuer N."/>
            <person name="Luecker S."/>
            <person name="Lage O.M."/>
            <person name="Pohl T."/>
            <person name="Merkel B.J."/>
            <person name="Hornburger P."/>
            <person name="Mueller R.-W."/>
            <person name="Bruemmer F."/>
            <person name="Labrenz M."/>
            <person name="Spormann A.M."/>
            <person name="Op den Camp H."/>
            <person name="Overmann J."/>
            <person name="Amann R."/>
            <person name="Jetten M.S.M."/>
            <person name="Mascher T."/>
            <person name="Medema M.H."/>
            <person name="Devos D.P."/>
            <person name="Kaster A.-K."/>
            <person name="Ovreas L."/>
            <person name="Rohde M."/>
            <person name="Galperin M.Y."/>
            <person name="Jogler C."/>
        </authorList>
    </citation>
    <scope>NUCLEOTIDE SEQUENCE [LARGE SCALE GENOMIC DNA]</scope>
    <source>
        <strain evidence="2 3">K22_7</strain>
    </source>
</reference>
<dbReference type="Proteomes" id="UP000318538">
    <property type="component" value="Chromosome"/>
</dbReference>
<dbReference type="GO" id="GO:0050043">
    <property type="term" value="F:lactate racemase activity"/>
    <property type="evidence" value="ECO:0007669"/>
    <property type="project" value="InterPro"/>
</dbReference>
<protein>
    <recommendedName>
        <fullName evidence="1">LarA-like N-terminal domain-containing protein</fullName>
    </recommendedName>
</protein>
<sequence length="429" mass="46510">MTTTLDRSPIAFPKMFRVRQRFDSHAIPDIQFAVSNEMRRVGLGGIIHPGQRVALAVGSRGITNLTGIVAAVADSVRQTGATPIVVPAMGSHGGATADGQSNVLASLGVTESTVGAPIVSSMETVVVGQSHGIDIHFDQAASQCDHVIVINRIKPHTRLTGRYESGLIKMLMIGLGKHRGAAIYHQVFSEHHYRLDSLADDIVGVVRHAMPITMGIAVVEDAFEHTSIIEAVPAACFLDREPELLAIARSRMPKLPFDHAELLIVDQVGKEISGTGMDTNVIGRKFNDKVAAADEFPKIKQIHVRSLSSKTAGNAAGIGIAEYCHRRVVNAMDHHATRINCVTSEHVTAGAIPLTFDSDREVFQAVLSQNGRIPVARMKWMRIADTLRLEMIDCSEGFWDAAQQDANLEILTQPKPIRLNAGDDLENLK</sequence>
<keyword evidence="3" id="KW-1185">Reference proteome</keyword>
<dbReference type="AlphaFoldDB" id="A0A517NIA4"/>
<dbReference type="Gene3D" id="3.40.50.11440">
    <property type="match status" value="1"/>
</dbReference>
<dbReference type="InterPro" id="IPR018657">
    <property type="entry name" value="LarA-like_N"/>
</dbReference>
<dbReference type="EMBL" id="CP036525">
    <property type="protein sequence ID" value="QDT06861.1"/>
    <property type="molecule type" value="Genomic_DNA"/>
</dbReference>
<dbReference type="RefSeq" id="WP_145174085.1">
    <property type="nucleotide sequence ID" value="NZ_CP036525.1"/>
</dbReference>
<dbReference type="OrthoDB" id="9788398at2"/>
<feature type="domain" description="LarA-like N-terminal" evidence="1">
    <location>
        <begin position="30"/>
        <end position="191"/>
    </location>
</feature>
<evidence type="ECO:0000313" key="3">
    <source>
        <dbReference type="Proteomes" id="UP000318538"/>
    </source>
</evidence>
<dbReference type="KEGG" id="rlc:K227x_52820"/>
<evidence type="ECO:0000313" key="2">
    <source>
        <dbReference type="EMBL" id="QDT06861.1"/>
    </source>
</evidence>
<dbReference type="Pfam" id="PF09861">
    <property type="entry name" value="Lar_N"/>
    <property type="match status" value="1"/>
</dbReference>